<dbReference type="Proteomes" id="UP000268094">
    <property type="component" value="Unassembled WGS sequence"/>
</dbReference>
<evidence type="ECO:0000313" key="2">
    <source>
        <dbReference type="EMBL" id="RKG90365.1"/>
    </source>
</evidence>
<dbReference type="PANTHER" id="PTHR46580:SF2">
    <property type="entry name" value="MAM DOMAIN-CONTAINING PROTEIN"/>
    <property type="match status" value="1"/>
</dbReference>
<evidence type="ECO:0000256" key="1">
    <source>
        <dbReference type="ARBA" id="ARBA00022729"/>
    </source>
</evidence>
<accession>A0A3A8J4G9</accession>
<gene>
    <name evidence="2" type="ORF">D7V88_11140</name>
</gene>
<dbReference type="EMBL" id="RAVZ01000056">
    <property type="protein sequence ID" value="RKG90365.1"/>
    <property type="molecule type" value="Genomic_DNA"/>
</dbReference>
<keyword evidence="1" id="KW-0732">Signal</keyword>
<dbReference type="InterPro" id="IPR013517">
    <property type="entry name" value="FG-GAP"/>
</dbReference>
<comment type="caution">
    <text evidence="2">The sequence shown here is derived from an EMBL/GenBank/DDBJ whole genome shotgun (WGS) entry which is preliminary data.</text>
</comment>
<dbReference type="PANTHER" id="PTHR46580">
    <property type="entry name" value="SENSOR KINASE-RELATED"/>
    <property type="match status" value="1"/>
</dbReference>
<sequence>MRRAGLCLVKVRRGTPIATGALKLFNKAMAVALFLAPFFPSEARDGISPGGDAMADVNADGRADFIWYESAGTLRVALSNGSTFSTSSTWSSTAFPTAYGVWFADVTGDGRADAIAVREYLDGGAIRVIVRRSNGSSFLPEEEWYSEVGWSGWTRFDFKDVSGDGKADFILNPNIVGGSGISVATSSGTGFNTRTAWTSVDFVAERHIYYEDVTGDGIADAIAHNTNSILVRPSTGSAFGTASTWLSVGFNGTKGVWFQDVTGDGKADVIVENTDGVQVRASSGTAFLGSGYWASSLGGNLPTWVADVTGDGEADIVYRYYAVSGVCPPFCPPVTTQWGRVRYSDGSTFLSATTWY</sequence>
<dbReference type="Gene3D" id="2.130.10.130">
    <property type="entry name" value="Integrin alpha, N-terminal"/>
    <property type="match status" value="1"/>
</dbReference>
<evidence type="ECO:0000313" key="3">
    <source>
        <dbReference type="Proteomes" id="UP000268094"/>
    </source>
</evidence>
<dbReference type="SUPFAM" id="SSF69318">
    <property type="entry name" value="Integrin alpha N-terminal domain"/>
    <property type="match status" value="1"/>
</dbReference>
<dbReference type="OrthoDB" id="9793162at2"/>
<reference evidence="3" key="1">
    <citation type="submission" date="2018-09" db="EMBL/GenBank/DDBJ databases">
        <authorList>
            <person name="Livingstone P.G."/>
            <person name="Whitworth D.E."/>
        </authorList>
    </citation>
    <scope>NUCLEOTIDE SEQUENCE [LARGE SCALE GENOMIC DNA]</scope>
    <source>
        <strain evidence="3">CA054A</strain>
    </source>
</reference>
<proteinExistence type="predicted"/>
<name>A0A3A8J4G9_9BACT</name>
<dbReference type="Pfam" id="PF13517">
    <property type="entry name" value="FG-GAP_3"/>
    <property type="match status" value="1"/>
</dbReference>
<organism evidence="2 3">
    <name type="scientific">Corallococcus terminator</name>
    <dbReference type="NCBI Taxonomy" id="2316733"/>
    <lineage>
        <taxon>Bacteria</taxon>
        <taxon>Pseudomonadati</taxon>
        <taxon>Myxococcota</taxon>
        <taxon>Myxococcia</taxon>
        <taxon>Myxococcales</taxon>
        <taxon>Cystobacterineae</taxon>
        <taxon>Myxococcaceae</taxon>
        <taxon>Corallococcus</taxon>
    </lineage>
</organism>
<keyword evidence="3" id="KW-1185">Reference proteome</keyword>
<dbReference type="InterPro" id="IPR028994">
    <property type="entry name" value="Integrin_alpha_N"/>
</dbReference>
<dbReference type="RefSeq" id="WP_120540604.1">
    <property type="nucleotide sequence ID" value="NZ_RAVZ01000056.1"/>
</dbReference>
<dbReference type="AlphaFoldDB" id="A0A3A8J4G9"/>
<protein>
    <submittedName>
        <fullName evidence="2">VCBS repeat-containing protein</fullName>
    </submittedName>
</protein>